<dbReference type="CDD" id="cd03768">
    <property type="entry name" value="SR_ResInv"/>
    <property type="match status" value="1"/>
</dbReference>
<name>T0ZGW5_9ZZZZ</name>
<sequence>MGLKFGYARVSTRAQNPALQVDALKAVGCERFYQDVASGAKTVRPALDEMLGQLRAGDVLVIWKLDRMGRSL</sequence>
<gene>
    <name evidence="5" type="ORF">B1B_12333</name>
</gene>
<dbReference type="PROSITE" id="PS51736">
    <property type="entry name" value="RECOMBINASES_3"/>
    <property type="match status" value="1"/>
</dbReference>
<comment type="caution">
    <text evidence="5">The sequence shown here is derived from an EMBL/GenBank/DDBJ whole genome shotgun (WGS) entry which is preliminary data.</text>
</comment>
<proteinExistence type="predicted"/>
<dbReference type="PANTHER" id="PTHR30461:SF2">
    <property type="entry name" value="SERINE RECOMBINASE PINE-RELATED"/>
    <property type="match status" value="1"/>
</dbReference>
<evidence type="ECO:0000259" key="4">
    <source>
        <dbReference type="PROSITE" id="PS51736"/>
    </source>
</evidence>
<dbReference type="InterPro" id="IPR006118">
    <property type="entry name" value="Recombinase_CS"/>
</dbReference>
<reference evidence="5" key="1">
    <citation type="submission" date="2013-08" db="EMBL/GenBank/DDBJ databases">
        <authorList>
            <person name="Mendez C."/>
            <person name="Richter M."/>
            <person name="Ferrer M."/>
            <person name="Sanchez J."/>
        </authorList>
    </citation>
    <scope>NUCLEOTIDE SEQUENCE</scope>
</reference>
<dbReference type="GO" id="GO:0015074">
    <property type="term" value="P:DNA integration"/>
    <property type="evidence" value="ECO:0007669"/>
    <property type="project" value="UniProtKB-KW"/>
</dbReference>
<dbReference type="PROSITE" id="PS00397">
    <property type="entry name" value="RECOMBINASES_1"/>
    <property type="match status" value="1"/>
</dbReference>
<feature type="domain" description="Resolvase/invertase-type recombinase catalytic" evidence="4">
    <location>
        <begin position="3"/>
        <end position="72"/>
    </location>
</feature>
<dbReference type="PROSITE" id="PS00398">
    <property type="entry name" value="RECOMBINASES_2"/>
    <property type="match status" value="1"/>
</dbReference>
<dbReference type="InterPro" id="IPR050639">
    <property type="entry name" value="SSR_resolvase"/>
</dbReference>
<dbReference type="GO" id="GO:0003677">
    <property type="term" value="F:DNA binding"/>
    <property type="evidence" value="ECO:0007669"/>
    <property type="project" value="UniProtKB-KW"/>
</dbReference>
<evidence type="ECO:0000256" key="3">
    <source>
        <dbReference type="ARBA" id="ARBA00023172"/>
    </source>
</evidence>
<evidence type="ECO:0000256" key="2">
    <source>
        <dbReference type="ARBA" id="ARBA00023125"/>
    </source>
</evidence>
<reference evidence="5" key="2">
    <citation type="journal article" date="2014" name="ISME J.">
        <title>Microbial stratification in low pH oxic and suboxic macroscopic growths along an acid mine drainage.</title>
        <authorList>
            <person name="Mendez-Garcia C."/>
            <person name="Mesa V."/>
            <person name="Sprenger R.R."/>
            <person name="Richter M."/>
            <person name="Diez M.S."/>
            <person name="Solano J."/>
            <person name="Bargiela R."/>
            <person name="Golyshina O.V."/>
            <person name="Manteca A."/>
            <person name="Ramos J.L."/>
            <person name="Gallego J.R."/>
            <person name="Llorente I."/>
            <person name="Martins Dos Santos V.A."/>
            <person name="Jensen O.N."/>
            <person name="Pelaez A.I."/>
            <person name="Sanchez J."/>
            <person name="Ferrer M."/>
        </authorList>
    </citation>
    <scope>NUCLEOTIDE SEQUENCE</scope>
</reference>
<evidence type="ECO:0000256" key="1">
    <source>
        <dbReference type="ARBA" id="ARBA00022908"/>
    </source>
</evidence>
<dbReference type="InterPro" id="IPR036162">
    <property type="entry name" value="Resolvase-like_N_sf"/>
</dbReference>
<dbReference type="Pfam" id="PF00239">
    <property type="entry name" value="Resolvase"/>
    <property type="match status" value="1"/>
</dbReference>
<keyword evidence="1" id="KW-0229">DNA integration</keyword>
<dbReference type="EMBL" id="AUZY01008069">
    <property type="protein sequence ID" value="EQD47476.1"/>
    <property type="molecule type" value="Genomic_DNA"/>
</dbReference>
<organism evidence="5">
    <name type="scientific">mine drainage metagenome</name>
    <dbReference type="NCBI Taxonomy" id="410659"/>
    <lineage>
        <taxon>unclassified sequences</taxon>
        <taxon>metagenomes</taxon>
        <taxon>ecological metagenomes</taxon>
    </lineage>
</organism>
<accession>T0ZGW5</accession>
<keyword evidence="2" id="KW-0238">DNA-binding</keyword>
<dbReference type="InterPro" id="IPR006119">
    <property type="entry name" value="Resolv_N"/>
</dbReference>
<keyword evidence="3" id="KW-0233">DNA recombination</keyword>
<protein>
    <submittedName>
        <fullName evidence="5">Resolvase domain-containing protein</fullName>
    </submittedName>
</protein>
<dbReference type="GO" id="GO:0000150">
    <property type="term" value="F:DNA strand exchange activity"/>
    <property type="evidence" value="ECO:0007669"/>
    <property type="project" value="InterPro"/>
</dbReference>
<dbReference type="AlphaFoldDB" id="T0ZGW5"/>
<dbReference type="Gene3D" id="3.40.50.1390">
    <property type="entry name" value="Resolvase, N-terminal catalytic domain"/>
    <property type="match status" value="1"/>
</dbReference>
<evidence type="ECO:0000313" key="5">
    <source>
        <dbReference type="EMBL" id="EQD47476.1"/>
    </source>
</evidence>
<dbReference type="SMART" id="SM00857">
    <property type="entry name" value="Resolvase"/>
    <property type="match status" value="1"/>
</dbReference>
<dbReference type="PANTHER" id="PTHR30461">
    <property type="entry name" value="DNA-INVERTASE FROM LAMBDOID PROPHAGE"/>
    <property type="match status" value="1"/>
</dbReference>
<dbReference type="SUPFAM" id="SSF53041">
    <property type="entry name" value="Resolvase-like"/>
    <property type="match status" value="1"/>
</dbReference>